<dbReference type="GO" id="GO:0006004">
    <property type="term" value="P:fucose metabolic process"/>
    <property type="evidence" value="ECO:0007669"/>
    <property type="project" value="UniProtKB-KW"/>
</dbReference>
<dbReference type="GO" id="GO:0016757">
    <property type="term" value="F:glycosyltransferase activity"/>
    <property type="evidence" value="ECO:0007669"/>
    <property type="project" value="UniProtKB-KW"/>
</dbReference>
<dbReference type="Gene3D" id="3.40.50.150">
    <property type="entry name" value="Vaccinia Virus protein VP39"/>
    <property type="match status" value="1"/>
</dbReference>
<name>A0A5H2XTV8_PRUDU</name>
<evidence type="ECO:0000256" key="5">
    <source>
        <dbReference type="ARBA" id="ARBA00023277"/>
    </source>
</evidence>
<dbReference type="InterPro" id="IPR029063">
    <property type="entry name" value="SAM-dependent_MTases_sf"/>
</dbReference>
<dbReference type="Pfam" id="PF06962">
    <property type="entry name" value="rRNA_methylase"/>
    <property type="match status" value="1"/>
</dbReference>
<dbReference type="EMBL" id="AP021628">
    <property type="protein sequence ID" value="BBN69959.1"/>
    <property type="molecule type" value="Genomic_DNA"/>
</dbReference>
<protein>
    <recommendedName>
        <fullName evidence="6">O-fucosyltransferase family protein</fullName>
    </recommendedName>
</protein>
<accession>A0A5H2XTV8</accession>
<dbReference type="Pfam" id="PF10250">
    <property type="entry name" value="O-FucT"/>
    <property type="match status" value="1"/>
</dbReference>
<evidence type="ECO:0000256" key="4">
    <source>
        <dbReference type="ARBA" id="ARBA00023253"/>
    </source>
</evidence>
<dbReference type="PANTHER" id="PTHR31818:SF1">
    <property type="entry name" value="O-FUCOSYLTRANSFERASE 16"/>
    <property type="match status" value="1"/>
</dbReference>
<proteinExistence type="inferred from homology"/>
<evidence type="ECO:0000256" key="6">
    <source>
        <dbReference type="ARBA" id="ARBA00030350"/>
    </source>
</evidence>
<dbReference type="AlphaFoldDB" id="A0A5H2XTV8"/>
<sequence>MTSLLIYKTNALNVAAADVKTYLLTAISGGLNQQRRGITDALVAAYILNATLLVLKLGQNYFGRIPDWFISSLSKDVEIIKQLPTKGGIPMSPYSMRVPRKGNAKCYRIKTCFLKGLISWVIRLVAFNLGYLPGGDKTIIRVRNNTEQGIGSCKKDVVPGGLISLVVYVGHPGGWQTTLTRYEVNINHSQGKVLPSIIMAKPAGGPSKRDQHAGWMRTNLRKKNILQFKLCKCHSPVTMDTWYALVGITFNEVETLLLEQMAIDIRYNSNIRPIHVH</sequence>
<organism evidence="7">
    <name type="scientific">Prunus dulcis</name>
    <name type="common">Almond</name>
    <name type="synonym">Amygdalus dulcis</name>
    <dbReference type="NCBI Taxonomy" id="3755"/>
    <lineage>
        <taxon>Eukaryota</taxon>
        <taxon>Viridiplantae</taxon>
        <taxon>Streptophyta</taxon>
        <taxon>Embryophyta</taxon>
        <taxon>Tracheophyta</taxon>
        <taxon>Spermatophyta</taxon>
        <taxon>Magnoliopsida</taxon>
        <taxon>eudicotyledons</taxon>
        <taxon>Gunneridae</taxon>
        <taxon>Pentapetalae</taxon>
        <taxon>rosids</taxon>
        <taxon>fabids</taxon>
        <taxon>Rosales</taxon>
        <taxon>Rosaceae</taxon>
        <taxon>Amygdaloideae</taxon>
        <taxon>Amygdaleae</taxon>
        <taxon>Prunus</taxon>
    </lineage>
</organism>
<reference evidence="7" key="1">
    <citation type="journal article" date="2019" name="Science">
        <title>Mutation of a bHLH transcription factor allowed almond domestication.</title>
        <authorList>
            <person name="Sanchez-Perez R."/>
            <person name="Pavan S."/>
            <person name="Mazzeo R."/>
            <person name="Moldovan C."/>
            <person name="Aiese Cigliano R."/>
            <person name="Del Cueto J."/>
            <person name="Ricciardi F."/>
            <person name="Lotti C."/>
            <person name="Ricciardi L."/>
            <person name="Dicenta F."/>
            <person name="Lopez-Marques R.L."/>
            <person name="Lindberg Moller B."/>
        </authorList>
    </citation>
    <scope>NUCLEOTIDE SEQUENCE</scope>
</reference>
<evidence type="ECO:0000313" key="7">
    <source>
        <dbReference type="EMBL" id="BBN69959.1"/>
    </source>
</evidence>
<evidence type="ECO:0000256" key="3">
    <source>
        <dbReference type="ARBA" id="ARBA00022679"/>
    </source>
</evidence>
<dbReference type="InterPro" id="IPR010719">
    <property type="entry name" value="MnmM_MeTrfase"/>
</dbReference>
<comment type="similarity">
    <text evidence="1">Belongs to the glycosyltransferase GT106 family.</text>
</comment>
<gene>
    <name evidence="7" type="ORF">Prudu_1291S000200</name>
</gene>
<keyword evidence="5" id="KW-0119">Carbohydrate metabolism</keyword>
<evidence type="ECO:0000256" key="2">
    <source>
        <dbReference type="ARBA" id="ARBA00022676"/>
    </source>
</evidence>
<dbReference type="PANTHER" id="PTHR31818">
    <property type="entry name" value="O-FUCOSYLTRANSFERASE 16"/>
    <property type="match status" value="1"/>
</dbReference>
<keyword evidence="2" id="KW-0328">Glycosyltransferase</keyword>
<keyword evidence="4" id="KW-0294">Fucose metabolism</keyword>
<dbReference type="InterPro" id="IPR019378">
    <property type="entry name" value="GDP-Fuc_O-FucTrfase"/>
</dbReference>
<evidence type="ECO:0000256" key="1">
    <source>
        <dbReference type="ARBA" id="ARBA00007737"/>
    </source>
</evidence>
<keyword evidence="3" id="KW-0808">Transferase</keyword>